<comment type="caution">
    <text evidence="2">The sequence shown here is derived from an EMBL/GenBank/DDBJ whole genome shotgun (WGS) entry which is preliminary data.</text>
</comment>
<dbReference type="InterPro" id="IPR051465">
    <property type="entry name" value="Cell_Envelope_Struct_Comp"/>
</dbReference>
<proteinExistence type="predicted"/>
<evidence type="ECO:0000313" key="2">
    <source>
        <dbReference type="EMBL" id="MDG2991335.1"/>
    </source>
</evidence>
<sequence length="456" mass="47333">MQGFQSWFHRLATIFTVGLTSSSLGIPFLPLTAQAQTSSFNDTQGVWAQACIDSLASRNIISGYPDGTFRPNSPVTRAEFAAMVGKAFPNANAVRSPMQFNDVSSNFWAYNAIQNANRTGFLSGYPGNVFRPSQNIPRVQAIVALSSGLQFTPAQAIETTLSDFNDAAAIPDYARFGVAAATEKQVVVNYPNVRQLQPNQLASRADIAAFLCQATSGGTQALIPTQYIAGYSAPSVVSIPAGTRIAIRYPDAERIIVAPNETVPVRLLTASDVVDTQGRMLIPAGSPVYGQIQPAQGGSQFVASSIVVNQQQLPFAATSGVITTIKNTNDPNIANVFRNAAIGSAVAAGISGLAGNQTITAQKVLTGAVTGAAIETNMGRPAGAIVRDSLIGAAIATGVSAVTGDKTITPEKVIIGAGAGATIGGAINPAVERVVVIDPAMDLTLTLNNSLNVNPQ</sequence>
<gene>
    <name evidence="2" type="ORF">L3556_10395</name>
</gene>
<feature type="domain" description="SLH" evidence="1">
    <location>
        <begin position="35"/>
        <end position="98"/>
    </location>
</feature>
<name>A0ABT6F0G7_9SYNE</name>
<protein>
    <submittedName>
        <fullName evidence="2">S-layer homology domain-containing protein</fullName>
    </submittedName>
</protein>
<dbReference type="PANTHER" id="PTHR43308">
    <property type="entry name" value="OUTER MEMBRANE PROTEIN ALPHA-RELATED"/>
    <property type="match status" value="1"/>
</dbReference>
<feature type="domain" description="SLH" evidence="1">
    <location>
        <begin position="161"/>
        <end position="225"/>
    </location>
</feature>
<dbReference type="Pfam" id="PF00395">
    <property type="entry name" value="SLH"/>
    <property type="match status" value="2"/>
</dbReference>
<dbReference type="InterPro" id="IPR001119">
    <property type="entry name" value="SLH_dom"/>
</dbReference>
<reference evidence="2" key="1">
    <citation type="journal article" date="2022" name="Genome Biol. Evol.">
        <title>A New Gene Family Diagnostic for Intracellular Biomineralization of Amorphous Ca Carbonates by Cyanobacteria.</title>
        <authorList>
            <person name="Benzerara K."/>
            <person name="Duprat E."/>
            <person name="Bitard-Feildel T."/>
            <person name="Caumes G."/>
            <person name="Cassier-Chauvat C."/>
            <person name="Chauvat F."/>
            <person name="Dezi M."/>
            <person name="Diop S.I."/>
            <person name="Gaschignard G."/>
            <person name="Gorgen S."/>
            <person name="Gugger M."/>
            <person name="Lopez-Garcia P."/>
            <person name="Millet M."/>
            <person name="Skouri-Panet F."/>
            <person name="Moreira D."/>
            <person name="Callebaut I."/>
        </authorList>
    </citation>
    <scope>NUCLEOTIDE SEQUENCE</scope>
    <source>
        <strain evidence="2">G9</strain>
    </source>
</reference>
<reference evidence="2" key="2">
    <citation type="submission" date="2022-01" db="EMBL/GenBank/DDBJ databases">
        <authorList>
            <person name="Zivanovic Y."/>
            <person name="Moreira D."/>
            <person name="Lopez-Garcia P."/>
        </authorList>
    </citation>
    <scope>NUCLEOTIDE SEQUENCE</scope>
    <source>
        <strain evidence="2">G9</strain>
    </source>
</reference>
<evidence type="ECO:0000259" key="1">
    <source>
        <dbReference type="PROSITE" id="PS51272"/>
    </source>
</evidence>
<keyword evidence="3" id="KW-1185">Reference proteome</keyword>
<feature type="domain" description="SLH" evidence="1">
    <location>
        <begin position="100"/>
        <end position="159"/>
    </location>
</feature>
<accession>A0ABT6F0G7</accession>
<dbReference type="RefSeq" id="WP_277867205.1">
    <property type="nucleotide sequence ID" value="NZ_JAKKUT010000002.1"/>
</dbReference>
<organism evidence="2 3">
    <name type="scientific">Candidatus Synechococcus calcipolaris G9</name>
    <dbReference type="NCBI Taxonomy" id="1497997"/>
    <lineage>
        <taxon>Bacteria</taxon>
        <taxon>Bacillati</taxon>
        <taxon>Cyanobacteriota</taxon>
        <taxon>Cyanophyceae</taxon>
        <taxon>Synechococcales</taxon>
        <taxon>Synechococcaceae</taxon>
        <taxon>Synechococcus</taxon>
    </lineage>
</organism>
<dbReference type="EMBL" id="JAKKUT010000002">
    <property type="protein sequence ID" value="MDG2991335.1"/>
    <property type="molecule type" value="Genomic_DNA"/>
</dbReference>
<evidence type="ECO:0000313" key="3">
    <source>
        <dbReference type="Proteomes" id="UP001154265"/>
    </source>
</evidence>
<dbReference type="PANTHER" id="PTHR43308:SF5">
    <property type="entry name" value="S-LAYER PROTEIN _ PEPTIDOGLYCAN ENDO-BETA-N-ACETYLGLUCOSAMINIDASE"/>
    <property type="match status" value="1"/>
</dbReference>
<dbReference type="Proteomes" id="UP001154265">
    <property type="component" value="Unassembled WGS sequence"/>
</dbReference>
<dbReference type="PROSITE" id="PS51272">
    <property type="entry name" value="SLH"/>
    <property type="match status" value="3"/>
</dbReference>